<evidence type="ECO:0000313" key="4">
    <source>
        <dbReference type="Proteomes" id="UP000033769"/>
    </source>
</evidence>
<evidence type="ECO:0000256" key="1">
    <source>
        <dbReference type="SAM" id="Phobius"/>
    </source>
</evidence>
<accession>A0A0F3MDC2</accession>
<dbReference type="Proteomes" id="UP000033769">
    <property type="component" value="Unassembled WGS sequence"/>
</dbReference>
<keyword evidence="1" id="KW-0472">Membrane</keyword>
<keyword evidence="1" id="KW-0812">Transmembrane</keyword>
<name>A0A0F3MDC2_ORITS</name>
<dbReference type="EMBL" id="LANO01000004">
    <property type="protein sequence ID" value="KJV53778.1"/>
    <property type="molecule type" value="Genomic_DNA"/>
</dbReference>
<reference evidence="3" key="2">
    <citation type="submission" date="2018-03" db="EMBL/GenBank/DDBJ databases">
        <authorList>
            <person name="Keele B.F."/>
        </authorList>
    </citation>
    <scope>NUCLEOTIDE SEQUENCE [LARGE SCALE GENOMIC DNA]</scope>
    <source>
        <strain evidence="3">Gilliam</strain>
    </source>
</reference>
<sequence>MNPDLENLKIHNSYLFDLCYILTSYVAISLIFVITFKLNSVLNAYNYYILELTYQQEKEKILLRL</sequence>
<reference evidence="5" key="3">
    <citation type="submission" date="2018-03" db="EMBL/GenBank/DDBJ databases">
        <authorList>
            <person name="Batty M. E."/>
            <person name="Batty M E."/>
        </authorList>
    </citation>
    <scope>NUCLEOTIDE SEQUENCE [LARGE SCALE GENOMIC DNA]</scope>
    <source>
        <strain evidence="5">Gilliam</strain>
    </source>
</reference>
<keyword evidence="5" id="KW-1185">Reference proteome</keyword>
<evidence type="ECO:0000313" key="2">
    <source>
        <dbReference type="EMBL" id="KJV53778.1"/>
    </source>
</evidence>
<dbReference type="Proteomes" id="UP000244959">
    <property type="component" value="Chromosome I"/>
</dbReference>
<proteinExistence type="predicted"/>
<gene>
    <name evidence="3" type="ORF">GILLIAM_00269</name>
    <name evidence="2" type="ORF">OTSGILL_0476</name>
</gene>
<dbReference type="AlphaFoldDB" id="A0A0F3MDC2"/>
<protein>
    <submittedName>
        <fullName evidence="2">Uncharacterized protein</fullName>
    </submittedName>
</protein>
<feature type="transmembrane region" description="Helical" evidence="1">
    <location>
        <begin position="14"/>
        <end position="36"/>
    </location>
</feature>
<keyword evidence="1" id="KW-1133">Transmembrane helix</keyword>
<organism evidence="2 4">
    <name type="scientific">Orientia tsutsugamushi str. Gilliam</name>
    <dbReference type="NCBI Taxonomy" id="1359184"/>
    <lineage>
        <taxon>Bacteria</taxon>
        <taxon>Pseudomonadati</taxon>
        <taxon>Pseudomonadota</taxon>
        <taxon>Alphaproteobacteria</taxon>
        <taxon>Rickettsiales</taxon>
        <taxon>Rickettsiaceae</taxon>
        <taxon>Rickettsieae</taxon>
        <taxon>Orientia</taxon>
    </lineage>
</organism>
<reference evidence="2 4" key="1">
    <citation type="submission" date="2015-02" db="EMBL/GenBank/DDBJ databases">
        <title>Genome Sequencing of Rickettsiales.</title>
        <authorList>
            <person name="Daugherty S.C."/>
            <person name="Su Q."/>
            <person name="Abolude K."/>
            <person name="Beier-Sexton M."/>
            <person name="Carlyon J.A."/>
            <person name="Carter R."/>
            <person name="Day N.P."/>
            <person name="Dumler S.J."/>
            <person name="Dyachenko V."/>
            <person name="Godinez A."/>
            <person name="Kurtti T.J."/>
            <person name="Lichay M."/>
            <person name="Mullins K.E."/>
            <person name="Ott S."/>
            <person name="Pappas-Brown V."/>
            <person name="Paris D.H."/>
            <person name="Patel P."/>
            <person name="Richards A.L."/>
            <person name="Sadzewicz L."/>
            <person name="Sears K."/>
            <person name="Seidman D."/>
            <person name="Sengamalay N."/>
            <person name="Stenos J."/>
            <person name="Tallon L.J."/>
            <person name="Vincent G."/>
            <person name="Fraser C.M."/>
            <person name="Munderloh U."/>
            <person name="Dunning-Hotopp J.C."/>
        </authorList>
    </citation>
    <scope>NUCLEOTIDE SEQUENCE [LARGE SCALE GENOMIC DNA]</scope>
    <source>
        <strain evidence="2 4">Gilliam</strain>
    </source>
</reference>
<dbReference type="EMBL" id="LS398551">
    <property type="protein sequence ID" value="SPR03182.1"/>
    <property type="molecule type" value="Genomic_DNA"/>
</dbReference>
<evidence type="ECO:0000313" key="3">
    <source>
        <dbReference type="EMBL" id="SPR03182.1"/>
    </source>
</evidence>
<evidence type="ECO:0000313" key="5">
    <source>
        <dbReference type="Proteomes" id="UP000244959"/>
    </source>
</evidence>